<evidence type="ECO:0000256" key="1">
    <source>
        <dbReference type="ARBA" id="ARBA00009972"/>
    </source>
</evidence>
<evidence type="ECO:0000256" key="7">
    <source>
        <dbReference type="ARBA" id="ARBA00022679"/>
    </source>
</evidence>
<feature type="domain" description="Thymidylate synthase/dCMP hydroxymethylase" evidence="10">
    <location>
        <begin position="2"/>
        <end position="267"/>
    </location>
</feature>
<dbReference type="GO" id="GO:0006231">
    <property type="term" value="P:dTMP biosynthetic process"/>
    <property type="evidence" value="ECO:0007669"/>
    <property type="project" value="InterPro"/>
</dbReference>
<dbReference type="PRINTS" id="PR00108">
    <property type="entry name" value="THYMDSNTHASE"/>
</dbReference>
<sequence length="267" mass="30035">MKKYLALLKKVLDEGEYREGRTNVGYLSIFGESLDFDLKNGKLPLTTTKKLHLPSIIHELLWMISGDTNTKYLNDNGITIWDEWADNSGGLGPIYGAQWRKWGGALNHPGVDQLKGVIKEIKESPNSRRLLVSAWNVDELSNMALPPCHVMFQFYVQRGELMCQMYQRSADIFLGLPFNIASYALLTHMVAKVTGLEAGALRVVIGDAHLYVNHINQAREQLSRHVSPHCPWIKIHGEHISIDSIKYDDITVSGYYPHPAIPGKVAV</sequence>
<keyword evidence="7" id="KW-0808">Transferase</keyword>
<evidence type="ECO:0000313" key="12">
    <source>
        <dbReference type="Proteomes" id="UP001061889"/>
    </source>
</evidence>
<keyword evidence="8" id="KW-0545">Nucleotide biosynthesis</keyword>
<dbReference type="GO" id="GO:0032259">
    <property type="term" value="P:methylation"/>
    <property type="evidence" value="ECO:0007669"/>
    <property type="project" value="UniProtKB-KW"/>
</dbReference>
<accession>A0A976MG01</accession>
<reference evidence="11" key="1">
    <citation type="submission" date="2021-11" db="EMBL/GenBank/DDBJ databases">
        <title>Phage-based biocontrol of nitrification in agricultural soil.</title>
        <authorList>
            <person name="Muniesa M."/>
            <person name="Quiros P."/>
            <person name="Salaet I."/>
        </authorList>
    </citation>
    <scope>NUCLEOTIDE SEQUENCE</scope>
</reference>
<dbReference type="Proteomes" id="UP001061889">
    <property type="component" value="Segment"/>
</dbReference>
<feature type="active site" evidence="9">
    <location>
        <position position="148"/>
    </location>
</feature>
<dbReference type="PROSITE" id="PS00091">
    <property type="entry name" value="THYMIDYLATE_SYNTHASE"/>
    <property type="match status" value="1"/>
</dbReference>
<dbReference type="InterPro" id="IPR023451">
    <property type="entry name" value="Thymidate_synth/dCMP_Mease_dom"/>
</dbReference>
<evidence type="ECO:0000313" key="11">
    <source>
        <dbReference type="EMBL" id="UMO77811.1"/>
    </source>
</evidence>
<keyword evidence="6" id="KW-0489">Methyltransferase</keyword>
<dbReference type="Pfam" id="PF00303">
    <property type="entry name" value="Thymidylat_synt"/>
    <property type="match status" value="1"/>
</dbReference>
<dbReference type="HAMAP" id="MF_00008">
    <property type="entry name" value="Thymidy_synth_bact"/>
    <property type="match status" value="1"/>
</dbReference>
<evidence type="ECO:0000256" key="6">
    <source>
        <dbReference type="ARBA" id="ARBA00022603"/>
    </source>
</evidence>
<evidence type="ECO:0000256" key="8">
    <source>
        <dbReference type="ARBA" id="ARBA00022727"/>
    </source>
</evidence>
<dbReference type="Gene3D" id="3.30.572.10">
    <property type="entry name" value="Thymidylate synthase/dCMP hydroxymethylase domain"/>
    <property type="match status" value="1"/>
</dbReference>
<evidence type="ECO:0000256" key="5">
    <source>
        <dbReference type="ARBA" id="ARBA00022490"/>
    </source>
</evidence>
<dbReference type="InterPro" id="IPR036926">
    <property type="entry name" value="Thymidate_synth/dCMP_Mease_sf"/>
</dbReference>
<protein>
    <recommendedName>
        <fullName evidence="4">Thymidylate synthase</fullName>
        <ecNumber evidence="3">2.1.1.45</ecNumber>
    </recommendedName>
</protein>
<dbReference type="InterPro" id="IPR045097">
    <property type="entry name" value="Thymidate_synth/dCMP_Mease"/>
</dbReference>
<dbReference type="EC" id="2.1.1.45" evidence="3"/>
<dbReference type="PANTHER" id="PTHR11548">
    <property type="entry name" value="THYMIDYLATE SYNTHASE 1"/>
    <property type="match status" value="1"/>
</dbReference>
<evidence type="ECO:0000256" key="3">
    <source>
        <dbReference type="ARBA" id="ARBA00011947"/>
    </source>
</evidence>
<dbReference type="SUPFAM" id="SSF55831">
    <property type="entry name" value="Thymidylate synthase/dCMP hydroxymethylase"/>
    <property type="match status" value="1"/>
</dbReference>
<comment type="similarity">
    <text evidence="1">Belongs to the thymidylate synthase family.</text>
</comment>
<evidence type="ECO:0000256" key="2">
    <source>
        <dbReference type="ARBA" id="ARBA00011738"/>
    </source>
</evidence>
<evidence type="ECO:0000259" key="10">
    <source>
        <dbReference type="Pfam" id="PF00303"/>
    </source>
</evidence>
<keyword evidence="5" id="KW-0963">Cytoplasm</keyword>
<dbReference type="NCBIfam" id="NF002497">
    <property type="entry name" value="PRK01827.1-3"/>
    <property type="match status" value="1"/>
</dbReference>
<comment type="subunit">
    <text evidence="2">Homodimer.</text>
</comment>
<evidence type="ECO:0000256" key="9">
    <source>
        <dbReference type="PROSITE-ProRule" id="PRU10016"/>
    </source>
</evidence>
<dbReference type="CDD" id="cd00351">
    <property type="entry name" value="TS_Pyrimidine_HMase"/>
    <property type="match status" value="1"/>
</dbReference>
<evidence type="ECO:0000256" key="4">
    <source>
        <dbReference type="ARBA" id="ARBA00015931"/>
    </source>
</evidence>
<dbReference type="InterPro" id="IPR000398">
    <property type="entry name" value="Thymidylate_synthase"/>
</dbReference>
<dbReference type="PANTHER" id="PTHR11548:SF9">
    <property type="entry name" value="THYMIDYLATE SYNTHASE"/>
    <property type="match status" value="1"/>
</dbReference>
<dbReference type="InterPro" id="IPR020940">
    <property type="entry name" value="Thymidylate_synthase_AS"/>
</dbReference>
<organism evidence="11 12">
    <name type="scientific">Bacteriophage Phi NF-1</name>
    <dbReference type="NCBI Taxonomy" id="2900273"/>
    <lineage>
        <taxon>Viruses</taxon>
        <taxon>Duplodnaviria</taxon>
        <taxon>Heunggongvirae</taxon>
        <taxon>Uroviricota</taxon>
        <taxon>Caudoviricetes</taxon>
        <taxon>Autographivirales</taxon>
        <taxon>Autoscriptoviridae</taxon>
        <taxon>Catalonvirus</taxon>
        <taxon>Catalonvirus NF1</taxon>
    </lineage>
</organism>
<proteinExistence type="inferred from homology"/>
<dbReference type="GO" id="GO:0004799">
    <property type="term" value="F:thymidylate synthase activity"/>
    <property type="evidence" value="ECO:0007669"/>
    <property type="project" value="UniProtKB-EC"/>
</dbReference>
<dbReference type="NCBIfam" id="TIGR03284">
    <property type="entry name" value="thym_sym"/>
    <property type="match status" value="1"/>
</dbReference>
<keyword evidence="12" id="KW-1185">Reference proteome</keyword>
<name>A0A976MG01_9CAUD</name>
<dbReference type="EMBL" id="OL634959">
    <property type="protein sequence ID" value="UMO77811.1"/>
    <property type="molecule type" value="Genomic_DNA"/>
</dbReference>